<accession>A0AA96WIS1</accession>
<sequence>MAKFFCAEASRQANEDIIGSGTPYATYVLIEYPMPWAFEAMDSAAVPQNLRDLEQAVRQAKLSVRFLLIAPQQRKQTPQTKLIIYQQEHQPFVGGYRRSEWDVDQIEQVADIVKRYLAGEVNLTGSLQDKIQDILVCTHGMHDQCCAKYGLPFYRQALATVSELKLDSSVRVWKTSHFGGHRFAPTAIVLPDGRYYGALNPSSLRVILTRTGDIQTLRSVYRGWGILPTPLQVLERELMLKCGWDWFNYKLSHTILQQSEKQDWMQVELLVEQPDGTIYTYRAELTPDQKQTLCLKGSCNASNASKFVKYRVDQLHLRTVLRPEEFVKPIRLSA</sequence>
<evidence type="ECO:0000313" key="1">
    <source>
        <dbReference type="EMBL" id="WNZ26318.1"/>
    </source>
</evidence>
<protein>
    <submittedName>
        <fullName evidence="1">Sucrase ferredoxin</fullName>
    </submittedName>
</protein>
<dbReference type="AlphaFoldDB" id="A0AA96WIS1"/>
<organism evidence="1">
    <name type="scientific">Leptolyngbya sp. NK1-12</name>
    <dbReference type="NCBI Taxonomy" id="2547451"/>
    <lineage>
        <taxon>Bacteria</taxon>
        <taxon>Bacillati</taxon>
        <taxon>Cyanobacteriota</taxon>
        <taxon>Cyanophyceae</taxon>
        <taxon>Leptolyngbyales</taxon>
        <taxon>Leptolyngbyaceae</taxon>
        <taxon>Leptolyngbya group</taxon>
        <taxon>Leptolyngbya</taxon>
    </lineage>
</organism>
<dbReference type="InterPro" id="IPR009737">
    <property type="entry name" value="Aim32/Apd1-like"/>
</dbReference>
<gene>
    <name evidence="1" type="ORF">HJG54_28200</name>
</gene>
<dbReference type="SUPFAM" id="SSF52833">
    <property type="entry name" value="Thioredoxin-like"/>
    <property type="match status" value="1"/>
</dbReference>
<dbReference type="InterPro" id="IPR010350">
    <property type="entry name" value="Aim32/Apd1-like_bac"/>
</dbReference>
<dbReference type="InterPro" id="IPR036249">
    <property type="entry name" value="Thioredoxin-like_sf"/>
</dbReference>
<proteinExistence type="predicted"/>
<name>A0AA96WIS1_9CYAN</name>
<reference evidence="1" key="1">
    <citation type="submission" date="2020-05" db="EMBL/GenBank/DDBJ databases">
        <authorList>
            <person name="Zhu T."/>
            <person name="Keshari N."/>
            <person name="Lu X."/>
        </authorList>
    </citation>
    <scope>NUCLEOTIDE SEQUENCE</scope>
    <source>
        <strain evidence="1">NK1-12</strain>
    </source>
</reference>
<dbReference type="EMBL" id="CP053586">
    <property type="protein sequence ID" value="WNZ26318.1"/>
    <property type="molecule type" value="Genomic_DNA"/>
</dbReference>
<dbReference type="Gene3D" id="3.40.30.10">
    <property type="entry name" value="Glutaredoxin"/>
    <property type="match status" value="1"/>
</dbReference>
<dbReference type="PANTHER" id="PTHR31902">
    <property type="entry name" value="ACTIN PATCHES DISTAL PROTEIN 1"/>
    <property type="match status" value="1"/>
</dbReference>
<dbReference type="PIRSF" id="PIRSF035042">
    <property type="entry name" value="UCP035042_thirdx"/>
    <property type="match status" value="1"/>
</dbReference>
<dbReference type="RefSeq" id="WP_316432579.1">
    <property type="nucleotide sequence ID" value="NZ_CP053586.1"/>
</dbReference>
<dbReference type="CDD" id="cd03062">
    <property type="entry name" value="TRX_Fd_Sucrase"/>
    <property type="match status" value="1"/>
</dbReference>
<dbReference type="Pfam" id="PF06999">
    <property type="entry name" value="Suc_Fer-like"/>
    <property type="match status" value="1"/>
</dbReference>
<dbReference type="PANTHER" id="PTHR31902:SF22">
    <property type="entry name" value="SLL1203 PROTEIN"/>
    <property type="match status" value="1"/>
</dbReference>